<reference evidence="1" key="1">
    <citation type="submission" date="2020-05" db="EMBL/GenBank/DDBJ databases">
        <authorList>
            <person name="Zhu T."/>
            <person name="Keshari N."/>
            <person name="Lu X."/>
        </authorList>
    </citation>
    <scope>NUCLEOTIDE SEQUENCE</scope>
    <source>
        <strain evidence="1">NK1-12</strain>
    </source>
</reference>
<protein>
    <submittedName>
        <fullName evidence="1">Uncharacterized protein</fullName>
    </submittedName>
</protein>
<organism evidence="1">
    <name type="scientific">Leptolyngbya sp. NK1-12</name>
    <dbReference type="NCBI Taxonomy" id="2547451"/>
    <lineage>
        <taxon>Bacteria</taxon>
        <taxon>Bacillati</taxon>
        <taxon>Cyanobacteriota</taxon>
        <taxon>Cyanophyceae</taxon>
        <taxon>Leptolyngbyales</taxon>
        <taxon>Leptolyngbyaceae</taxon>
        <taxon>Leptolyngbya group</taxon>
        <taxon>Leptolyngbya</taxon>
    </lineage>
</organism>
<proteinExistence type="predicted"/>
<accession>A0AA97AJN4</accession>
<dbReference type="EMBL" id="CP053586">
    <property type="protein sequence ID" value="WNZ26834.1"/>
    <property type="molecule type" value="Genomic_DNA"/>
</dbReference>
<gene>
    <name evidence="1" type="ORF">HJG54_27530</name>
</gene>
<name>A0AA97AJN4_9CYAN</name>
<dbReference type="AlphaFoldDB" id="A0AA97AJN4"/>
<evidence type="ECO:0000313" key="1">
    <source>
        <dbReference type="EMBL" id="WNZ26834.1"/>
    </source>
</evidence>
<sequence length="385" mass="42769">MTKVLTSKRARTCAQATLGFVATLVAIDVAINRLFPYPTDPLNTSPSSLSLYFDYGRSIEGKIRRQMGPTNDTSAPIAQAGWLNAQNLEEQPTVPEPGDDILVASYGMSFSLRVMGEVEKLDPRITLRSMAGPAAPPNFSYSAYQFDRDKHQANVVVLGILASSVKGLDAMTGMTWGAEVPAPYTFPKYKVEAGQLQAIQPQIQSLEQLRQAMQNPQQWDAFVNQLETNDRFFNSFTFEQTALDHSALFRLLRRAWAKSYQDNRTAQIHTSDGFNEKWEQTAVLKQMVQDFAATAKQDGIMPVVLLINDRGYDDHLYQLLRPTLERHSIPFVSTHDIAPATDQKNFIADGHFIPEADQKIAAKVLELINTTLGRSPAPTPASPPP</sequence>